<evidence type="ECO:0000313" key="1">
    <source>
        <dbReference type="EMBL" id="KAJ9087041.1"/>
    </source>
</evidence>
<evidence type="ECO:0000313" key="2">
    <source>
        <dbReference type="Proteomes" id="UP001165960"/>
    </source>
</evidence>
<reference evidence="1" key="1">
    <citation type="submission" date="2022-04" db="EMBL/GenBank/DDBJ databases">
        <title>Genome of the entomopathogenic fungus Entomophthora muscae.</title>
        <authorList>
            <person name="Elya C."/>
            <person name="Lovett B.R."/>
            <person name="Lee E."/>
            <person name="Macias A.M."/>
            <person name="Hajek A.E."/>
            <person name="De Bivort B.L."/>
            <person name="Kasson M.T."/>
            <person name="De Fine Licht H.H."/>
            <person name="Stajich J.E."/>
        </authorList>
    </citation>
    <scope>NUCLEOTIDE SEQUENCE</scope>
    <source>
        <strain evidence="1">Berkeley</strain>
    </source>
</reference>
<dbReference type="Proteomes" id="UP001165960">
    <property type="component" value="Unassembled WGS sequence"/>
</dbReference>
<keyword evidence="2" id="KW-1185">Reference proteome</keyword>
<organism evidence="1 2">
    <name type="scientific">Entomophthora muscae</name>
    <dbReference type="NCBI Taxonomy" id="34485"/>
    <lineage>
        <taxon>Eukaryota</taxon>
        <taxon>Fungi</taxon>
        <taxon>Fungi incertae sedis</taxon>
        <taxon>Zoopagomycota</taxon>
        <taxon>Entomophthoromycotina</taxon>
        <taxon>Entomophthoromycetes</taxon>
        <taxon>Entomophthorales</taxon>
        <taxon>Entomophthoraceae</taxon>
        <taxon>Entomophthora</taxon>
    </lineage>
</organism>
<gene>
    <name evidence="1" type="ORF">DSO57_1037171</name>
</gene>
<proteinExistence type="predicted"/>
<dbReference type="EMBL" id="QTSX02000387">
    <property type="protein sequence ID" value="KAJ9087041.1"/>
    <property type="molecule type" value="Genomic_DNA"/>
</dbReference>
<accession>A0ACC2UKP3</accession>
<comment type="caution">
    <text evidence="1">The sequence shown here is derived from an EMBL/GenBank/DDBJ whole genome shotgun (WGS) entry which is preliminary data.</text>
</comment>
<name>A0ACC2UKP3_9FUNG</name>
<sequence>MCTDMEDFNTATQMYLQRNHPRKIRFNTRRSTDPYFPMQTANNSMWTSDHLYNVSVKKVAQKEYNYVKRYTLIRDFTIARMLLSRLEYVWKGGSVIGIAHCPVALCKVKVMWKKGSWSVSGQEANGGTPENDPPFQISLSNRGPEYSRLFSNTINIWFNEAIERFSIHYLEAETPICSPGKVLSYYRTTHYASPVGVIGFDLISDGKES</sequence>
<protein>
    <submittedName>
        <fullName evidence="1">Uncharacterized protein</fullName>
    </submittedName>
</protein>